<feature type="signal peptide" evidence="1">
    <location>
        <begin position="1"/>
        <end position="33"/>
    </location>
</feature>
<name>B3M4T4_DROAN</name>
<keyword evidence="3" id="KW-1185">Reference proteome</keyword>
<dbReference type="STRING" id="7217.B3M4T4"/>
<dbReference type="AlphaFoldDB" id="B3M4T4"/>
<dbReference type="Proteomes" id="UP000007801">
    <property type="component" value="Unassembled WGS sequence"/>
</dbReference>
<evidence type="ECO:0000256" key="1">
    <source>
        <dbReference type="SAM" id="SignalP"/>
    </source>
</evidence>
<dbReference type="InParanoid" id="B3M4T4"/>
<sequence length="187" mass="20341">MASPRCRMAHPRTDSQPGLQLLLVASLVASTTASLFASLPDGGVVGTNVLGLMPGQQVLAAVPASERVSFLLYQLALAINSAAGVQEVEEVQVVENQEQFPLPANPDPNWLAAMANEFQNVPVYESFPMDLRNWLMDSFGVTTTDVLHSWNFFQPRQARTTARGQLICTNDGQCFEVNKIVTACCPF</sequence>
<gene>
    <name evidence="2" type="primary">Dana\GF10545</name>
    <name evidence="2" type="synonym">dana_GLEANR_10499</name>
    <name evidence="2" type="ORF">GF10545</name>
</gene>
<evidence type="ECO:0000313" key="3">
    <source>
        <dbReference type="Proteomes" id="UP000007801"/>
    </source>
</evidence>
<evidence type="ECO:0000313" key="2">
    <source>
        <dbReference type="EMBL" id="EDV40508.2"/>
    </source>
</evidence>
<accession>B3M4T4</accession>
<dbReference type="eggNOG" id="ENOG502TH9F">
    <property type="taxonomic scope" value="Eukaryota"/>
</dbReference>
<keyword evidence="1" id="KW-0732">Signal</keyword>
<dbReference type="EMBL" id="CH902618">
    <property type="protein sequence ID" value="EDV40508.2"/>
    <property type="molecule type" value="Genomic_DNA"/>
</dbReference>
<dbReference type="OrthoDB" id="7764597at2759"/>
<dbReference type="HOGENOM" id="CLU_125642_0_0_1"/>
<protein>
    <submittedName>
        <fullName evidence="2">Uncharacterized protein</fullName>
    </submittedName>
</protein>
<feature type="chain" id="PRO_5006454519" evidence="1">
    <location>
        <begin position="34"/>
        <end position="187"/>
    </location>
</feature>
<organism evidence="2 3">
    <name type="scientific">Drosophila ananassae</name>
    <name type="common">Fruit fly</name>
    <dbReference type="NCBI Taxonomy" id="7217"/>
    <lineage>
        <taxon>Eukaryota</taxon>
        <taxon>Metazoa</taxon>
        <taxon>Ecdysozoa</taxon>
        <taxon>Arthropoda</taxon>
        <taxon>Hexapoda</taxon>
        <taxon>Insecta</taxon>
        <taxon>Pterygota</taxon>
        <taxon>Neoptera</taxon>
        <taxon>Endopterygota</taxon>
        <taxon>Diptera</taxon>
        <taxon>Brachycera</taxon>
        <taxon>Muscomorpha</taxon>
        <taxon>Ephydroidea</taxon>
        <taxon>Drosophilidae</taxon>
        <taxon>Drosophila</taxon>
        <taxon>Sophophora</taxon>
    </lineage>
</organism>
<proteinExistence type="predicted"/>
<reference evidence="2 3" key="1">
    <citation type="journal article" date="2007" name="Nature">
        <title>Evolution of genes and genomes on the Drosophila phylogeny.</title>
        <authorList>
            <consortium name="Drosophila 12 Genomes Consortium"/>
            <person name="Clark A.G."/>
            <person name="Eisen M.B."/>
            <person name="Smith D.R."/>
            <person name="Bergman C.M."/>
            <person name="Oliver B."/>
            <person name="Markow T.A."/>
            <person name="Kaufman T.C."/>
            <person name="Kellis M."/>
            <person name="Gelbart W."/>
            <person name="Iyer V.N."/>
            <person name="Pollard D.A."/>
            <person name="Sackton T.B."/>
            <person name="Larracuente A.M."/>
            <person name="Singh N.D."/>
            <person name="Abad J.P."/>
            <person name="Abt D.N."/>
            <person name="Adryan B."/>
            <person name="Aguade M."/>
            <person name="Akashi H."/>
            <person name="Anderson W.W."/>
            <person name="Aquadro C.F."/>
            <person name="Ardell D.H."/>
            <person name="Arguello R."/>
            <person name="Artieri C.G."/>
            <person name="Barbash D.A."/>
            <person name="Barker D."/>
            <person name="Barsanti P."/>
            <person name="Batterham P."/>
            <person name="Batzoglou S."/>
            <person name="Begun D."/>
            <person name="Bhutkar A."/>
            <person name="Blanco E."/>
            <person name="Bosak S.A."/>
            <person name="Bradley R.K."/>
            <person name="Brand A.D."/>
            <person name="Brent M.R."/>
            <person name="Brooks A.N."/>
            <person name="Brown R.H."/>
            <person name="Butlin R.K."/>
            <person name="Caggese C."/>
            <person name="Calvi B.R."/>
            <person name="Bernardo de Carvalho A."/>
            <person name="Caspi A."/>
            <person name="Castrezana S."/>
            <person name="Celniker S.E."/>
            <person name="Chang J.L."/>
            <person name="Chapple C."/>
            <person name="Chatterji S."/>
            <person name="Chinwalla A."/>
            <person name="Civetta A."/>
            <person name="Clifton S.W."/>
            <person name="Comeron J.M."/>
            <person name="Costello J.C."/>
            <person name="Coyne J.A."/>
            <person name="Daub J."/>
            <person name="David R.G."/>
            <person name="Delcher A.L."/>
            <person name="Delehaunty K."/>
            <person name="Do C.B."/>
            <person name="Ebling H."/>
            <person name="Edwards K."/>
            <person name="Eickbush T."/>
            <person name="Evans J.D."/>
            <person name="Filipski A."/>
            <person name="Findeiss S."/>
            <person name="Freyhult E."/>
            <person name="Fulton L."/>
            <person name="Fulton R."/>
            <person name="Garcia A.C."/>
            <person name="Gardiner A."/>
            <person name="Garfield D.A."/>
            <person name="Garvin B.E."/>
            <person name="Gibson G."/>
            <person name="Gilbert D."/>
            <person name="Gnerre S."/>
            <person name="Godfrey J."/>
            <person name="Good R."/>
            <person name="Gotea V."/>
            <person name="Gravely B."/>
            <person name="Greenberg A.J."/>
            <person name="Griffiths-Jones S."/>
            <person name="Gross S."/>
            <person name="Guigo R."/>
            <person name="Gustafson E.A."/>
            <person name="Haerty W."/>
            <person name="Hahn M.W."/>
            <person name="Halligan D.L."/>
            <person name="Halpern A.L."/>
            <person name="Halter G.M."/>
            <person name="Han M.V."/>
            <person name="Heger A."/>
            <person name="Hillier L."/>
            <person name="Hinrichs A.S."/>
            <person name="Holmes I."/>
            <person name="Hoskins R.A."/>
            <person name="Hubisz M.J."/>
            <person name="Hultmark D."/>
            <person name="Huntley M.A."/>
            <person name="Jaffe D.B."/>
            <person name="Jagadeeshan S."/>
            <person name="Jeck W.R."/>
            <person name="Johnson J."/>
            <person name="Jones C.D."/>
            <person name="Jordan W.C."/>
            <person name="Karpen G.H."/>
            <person name="Kataoka E."/>
            <person name="Keightley P.D."/>
            <person name="Kheradpour P."/>
            <person name="Kirkness E.F."/>
            <person name="Koerich L.B."/>
            <person name="Kristiansen K."/>
            <person name="Kudrna D."/>
            <person name="Kulathinal R.J."/>
            <person name="Kumar S."/>
            <person name="Kwok R."/>
            <person name="Lander E."/>
            <person name="Langley C.H."/>
            <person name="Lapoint R."/>
            <person name="Lazzaro B.P."/>
            <person name="Lee S.J."/>
            <person name="Levesque L."/>
            <person name="Li R."/>
            <person name="Lin C.F."/>
            <person name="Lin M.F."/>
            <person name="Lindblad-Toh K."/>
            <person name="Llopart A."/>
            <person name="Long M."/>
            <person name="Low L."/>
            <person name="Lozovsky E."/>
            <person name="Lu J."/>
            <person name="Luo M."/>
            <person name="Machado C.A."/>
            <person name="Makalowski W."/>
            <person name="Marzo M."/>
            <person name="Matsuda M."/>
            <person name="Matzkin L."/>
            <person name="McAllister B."/>
            <person name="McBride C.S."/>
            <person name="McKernan B."/>
            <person name="McKernan K."/>
            <person name="Mendez-Lago M."/>
            <person name="Minx P."/>
            <person name="Mollenhauer M.U."/>
            <person name="Montooth K."/>
            <person name="Mount S.M."/>
            <person name="Mu X."/>
            <person name="Myers E."/>
            <person name="Negre B."/>
            <person name="Newfeld S."/>
            <person name="Nielsen R."/>
            <person name="Noor M.A."/>
            <person name="O'Grady P."/>
            <person name="Pachter L."/>
            <person name="Papaceit M."/>
            <person name="Parisi M.J."/>
            <person name="Parisi M."/>
            <person name="Parts L."/>
            <person name="Pedersen J.S."/>
            <person name="Pesole G."/>
            <person name="Phillippy A.M."/>
            <person name="Ponting C.P."/>
            <person name="Pop M."/>
            <person name="Porcelli D."/>
            <person name="Powell J.R."/>
            <person name="Prohaska S."/>
            <person name="Pruitt K."/>
            <person name="Puig M."/>
            <person name="Quesneville H."/>
            <person name="Ram K.R."/>
            <person name="Rand D."/>
            <person name="Rasmussen M.D."/>
            <person name="Reed L.K."/>
            <person name="Reenan R."/>
            <person name="Reily A."/>
            <person name="Remington K.A."/>
            <person name="Rieger T.T."/>
            <person name="Ritchie M.G."/>
            <person name="Robin C."/>
            <person name="Rogers Y.H."/>
            <person name="Rohde C."/>
            <person name="Rozas J."/>
            <person name="Rubenfield M.J."/>
            <person name="Ruiz A."/>
            <person name="Russo S."/>
            <person name="Salzberg S.L."/>
            <person name="Sanchez-Gracia A."/>
            <person name="Saranga D.J."/>
            <person name="Sato H."/>
            <person name="Schaeffer S.W."/>
            <person name="Schatz M.C."/>
            <person name="Schlenke T."/>
            <person name="Schwartz R."/>
            <person name="Segarra C."/>
            <person name="Singh R.S."/>
            <person name="Sirot L."/>
            <person name="Sirota M."/>
            <person name="Sisneros N.B."/>
            <person name="Smith C.D."/>
            <person name="Smith T.F."/>
            <person name="Spieth J."/>
            <person name="Stage D.E."/>
            <person name="Stark A."/>
            <person name="Stephan W."/>
            <person name="Strausberg R.L."/>
            <person name="Strempel S."/>
            <person name="Sturgill D."/>
            <person name="Sutton G."/>
            <person name="Sutton G.G."/>
            <person name="Tao W."/>
            <person name="Teichmann S."/>
            <person name="Tobari Y.N."/>
            <person name="Tomimura Y."/>
            <person name="Tsolas J.M."/>
            <person name="Valente V.L."/>
            <person name="Venter E."/>
            <person name="Venter J.C."/>
            <person name="Vicario S."/>
            <person name="Vieira F.G."/>
            <person name="Vilella A.J."/>
            <person name="Villasante A."/>
            <person name="Walenz B."/>
            <person name="Wang J."/>
            <person name="Wasserman M."/>
            <person name="Watts T."/>
            <person name="Wilson D."/>
            <person name="Wilson R.K."/>
            <person name="Wing R.A."/>
            <person name="Wolfner M.F."/>
            <person name="Wong A."/>
            <person name="Wong G.K."/>
            <person name="Wu C.I."/>
            <person name="Wu G."/>
            <person name="Yamamoto D."/>
            <person name="Yang H.P."/>
            <person name="Yang S.P."/>
            <person name="Yorke J.A."/>
            <person name="Yoshida K."/>
            <person name="Zdobnov E."/>
            <person name="Zhang P."/>
            <person name="Zhang Y."/>
            <person name="Zimin A.V."/>
            <person name="Baldwin J."/>
            <person name="Abdouelleil A."/>
            <person name="Abdulkadir J."/>
            <person name="Abebe A."/>
            <person name="Abera B."/>
            <person name="Abreu J."/>
            <person name="Acer S.C."/>
            <person name="Aftuck L."/>
            <person name="Alexander A."/>
            <person name="An P."/>
            <person name="Anderson E."/>
            <person name="Anderson S."/>
            <person name="Arachi H."/>
            <person name="Azer M."/>
            <person name="Bachantsang P."/>
            <person name="Barry A."/>
            <person name="Bayul T."/>
            <person name="Berlin A."/>
            <person name="Bessette D."/>
            <person name="Bloom T."/>
            <person name="Blye J."/>
            <person name="Boguslavskiy L."/>
            <person name="Bonnet C."/>
            <person name="Boukhgalter B."/>
            <person name="Bourzgui I."/>
            <person name="Brown A."/>
            <person name="Cahill P."/>
            <person name="Channer S."/>
            <person name="Cheshatsang Y."/>
            <person name="Chuda L."/>
            <person name="Citroen M."/>
            <person name="Collymore A."/>
            <person name="Cooke P."/>
            <person name="Costello M."/>
            <person name="D'Aco K."/>
            <person name="Daza R."/>
            <person name="De Haan G."/>
            <person name="DeGray S."/>
            <person name="DeMaso C."/>
            <person name="Dhargay N."/>
            <person name="Dooley K."/>
            <person name="Dooley E."/>
            <person name="Doricent M."/>
            <person name="Dorje P."/>
            <person name="Dorjee K."/>
            <person name="Dupes A."/>
            <person name="Elong R."/>
            <person name="Falk J."/>
            <person name="Farina A."/>
            <person name="Faro S."/>
            <person name="Ferguson D."/>
            <person name="Fisher S."/>
            <person name="Foley C.D."/>
            <person name="Franke A."/>
            <person name="Friedrich D."/>
            <person name="Gadbois L."/>
            <person name="Gearin G."/>
            <person name="Gearin C.R."/>
            <person name="Giannoukos G."/>
            <person name="Goode T."/>
            <person name="Graham J."/>
            <person name="Grandbois E."/>
            <person name="Grewal S."/>
            <person name="Gyaltsen K."/>
            <person name="Hafez N."/>
            <person name="Hagos B."/>
            <person name="Hall J."/>
            <person name="Henson C."/>
            <person name="Hollinger A."/>
            <person name="Honan T."/>
            <person name="Huard M.D."/>
            <person name="Hughes L."/>
            <person name="Hurhula B."/>
            <person name="Husby M.E."/>
            <person name="Kamat A."/>
            <person name="Kanga B."/>
            <person name="Kashin S."/>
            <person name="Khazanovich D."/>
            <person name="Kisner P."/>
            <person name="Lance K."/>
            <person name="Lara M."/>
            <person name="Lee W."/>
            <person name="Lennon N."/>
            <person name="Letendre F."/>
            <person name="LeVine R."/>
            <person name="Lipovsky A."/>
            <person name="Liu X."/>
            <person name="Liu J."/>
            <person name="Liu S."/>
            <person name="Lokyitsang T."/>
            <person name="Lokyitsang Y."/>
            <person name="Lubonja R."/>
            <person name="Lui A."/>
            <person name="MacDonald P."/>
            <person name="Magnisalis V."/>
            <person name="Maru K."/>
            <person name="Matthews C."/>
            <person name="McCusker W."/>
            <person name="McDonough S."/>
            <person name="Mehta T."/>
            <person name="Meldrim J."/>
            <person name="Meneus L."/>
            <person name="Mihai O."/>
            <person name="Mihalev A."/>
            <person name="Mihova T."/>
            <person name="Mittelman R."/>
            <person name="Mlenga V."/>
            <person name="Montmayeur A."/>
            <person name="Mulrain L."/>
            <person name="Navidi A."/>
            <person name="Naylor J."/>
            <person name="Negash T."/>
            <person name="Nguyen T."/>
            <person name="Nguyen N."/>
            <person name="Nicol R."/>
            <person name="Norbu C."/>
            <person name="Norbu N."/>
            <person name="Novod N."/>
            <person name="O'Neill B."/>
            <person name="Osman S."/>
            <person name="Markiewicz E."/>
            <person name="Oyono O.L."/>
            <person name="Patti C."/>
            <person name="Phunkhang P."/>
            <person name="Pierre F."/>
            <person name="Priest M."/>
            <person name="Raghuraman S."/>
            <person name="Rege F."/>
            <person name="Reyes R."/>
            <person name="Rise C."/>
            <person name="Rogov P."/>
            <person name="Ross K."/>
            <person name="Ryan E."/>
            <person name="Settipalli S."/>
            <person name="Shea T."/>
            <person name="Sherpa N."/>
            <person name="Shi L."/>
            <person name="Shih D."/>
            <person name="Sparrow T."/>
            <person name="Spaulding J."/>
            <person name="Stalker J."/>
            <person name="Stange-Thomann N."/>
            <person name="Stavropoulos S."/>
            <person name="Stone C."/>
            <person name="Strader C."/>
            <person name="Tesfaye S."/>
            <person name="Thomson T."/>
            <person name="Thoulutsang Y."/>
            <person name="Thoulutsang D."/>
            <person name="Topham K."/>
            <person name="Topping I."/>
            <person name="Tsamla T."/>
            <person name="Vassiliev H."/>
            <person name="Vo A."/>
            <person name="Wangchuk T."/>
            <person name="Wangdi T."/>
            <person name="Weiand M."/>
            <person name="Wilkinson J."/>
            <person name="Wilson A."/>
            <person name="Yadav S."/>
            <person name="Young G."/>
            <person name="Yu Q."/>
            <person name="Zembek L."/>
            <person name="Zhong D."/>
            <person name="Zimmer A."/>
            <person name="Zwirko Z."/>
            <person name="Jaffe D.B."/>
            <person name="Alvarez P."/>
            <person name="Brockman W."/>
            <person name="Butler J."/>
            <person name="Chin C."/>
            <person name="Gnerre S."/>
            <person name="Grabherr M."/>
            <person name="Kleber M."/>
            <person name="Mauceli E."/>
            <person name="MacCallum I."/>
        </authorList>
    </citation>
    <scope>NUCLEOTIDE SEQUENCE [LARGE SCALE GENOMIC DNA]</scope>
    <source>
        <strain evidence="3">Tucson 14024-0371.13</strain>
    </source>
</reference>